<evidence type="ECO:0000313" key="2">
    <source>
        <dbReference type="Proteomes" id="UP000294546"/>
    </source>
</evidence>
<dbReference type="RefSeq" id="WP_132287166.1">
    <property type="nucleotide sequence ID" value="NZ_SMFU01000007.1"/>
</dbReference>
<evidence type="ECO:0000313" key="1">
    <source>
        <dbReference type="EMBL" id="TCK08470.1"/>
    </source>
</evidence>
<dbReference type="Pfam" id="PF20090">
    <property type="entry name" value="DUF6482"/>
    <property type="match status" value="1"/>
</dbReference>
<accession>A0A4R1GMV6</accession>
<dbReference type="Proteomes" id="UP000294546">
    <property type="component" value="Unassembled WGS sequence"/>
</dbReference>
<dbReference type="OrthoDB" id="5600613at2"/>
<dbReference type="EMBL" id="SMFU01000007">
    <property type="protein sequence ID" value="TCK08470.1"/>
    <property type="molecule type" value="Genomic_DNA"/>
</dbReference>
<dbReference type="InterPro" id="IPR045508">
    <property type="entry name" value="DUF6482"/>
</dbReference>
<proteinExistence type="predicted"/>
<dbReference type="AlphaFoldDB" id="A0A4R1GMV6"/>
<comment type="caution">
    <text evidence="1">The sequence shown here is derived from an EMBL/GenBank/DDBJ whole genome shotgun (WGS) entry which is preliminary data.</text>
</comment>
<name>A0A4R1GMV6_9GAMM</name>
<protein>
    <submittedName>
        <fullName evidence="1">Uncharacterized protein</fullName>
    </submittedName>
</protein>
<keyword evidence="2" id="KW-1185">Reference proteome</keyword>
<sequence length="101" mass="11307">MKITLEQLIAGKVQRLFLRSFENGLYLTEVETSQGQFTVCDAAGLPLKFRSQLDAKKSFKGLGITDTWLVQESAYNEMIGMPTGRVEPLKVKLLNPDQDLS</sequence>
<organism evidence="1 2">
    <name type="scientific">Marinobacterium mangrovicola</name>
    <dbReference type="NCBI Taxonomy" id="1476959"/>
    <lineage>
        <taxon>Bacteria</taxon>
        <taxon>Pseudomonadati</taxon>
        <taxon>Pseudomonadota</taxon>
        <taxon>Gammaproteobacteria</taxon>
        <taxon>Oceanospirillales</taxon>
        <taxon>Oceanospirillaceae</taxon>
        <taxon>Marinobacterium</taxon>
    </lineage>
</organism>
<gene>
    <name evidence="1" type="ORF">CLV83_0554</name>
</gene>
<reference evidence="1 2" key="1">
    <citation type="submission" date="2019-03" db="EMBL/GenBank/DDBJ databases">
        <title>Genomic Encyclopedia of Archaeal and Bacterial Type Strains, Phase II (KMG-II): from individual species to whole genera.</title>
        <authorList>
            <person name="Goeker M."/>
        </authorList>
    </citation>
    <scope>NUCLEOTIDE SEQUENCE [LARGE SCALE GENOMIC DNA]</scope>
    <source>
        <strain evidence="1 2">DSM 27697</strain>
    </source>
</reference>